<organism evidence="1 2">
    <name type="scientific">Cladonia borealis</name>
    <dbReference type="NCBI Taxonomy" id="184061"/>
    <lineage>
        <taxon>Eukaryota</taxon>
        <taxon>Fungi</taxon>
        <taxon>Dikarya</taxon>
        <taxon>Ascomycota</taxon>
        <taxon>Pezizomycotina</taxon>
        <taxon>Lecanoromycetes</taxon>
        <taxon>OSLEUM clade</taxon>
        <taxon>Lecanoromycetidae</taxon>
        <taxon>Lecanorales</taxon>
        <taxon>Lecanorineae</taxon>
        <taxon>Cladoniaceae</taxon>
        <taxon>Cladonia</taxon>
    </lineage>
</organism>
<dbReference type="EMBL" id="JAFEKC020000001">
    <property type="protein sequence ID" value="KAK0516895.1"/>
    <property type="molecule type" value="Genomic_DNA"/>
</dbReference>
<protein>
    <submittedName>
        <fullName evidence="1">Uncharacterized protein</fullName>
    </submittedName>
</protein>
<reference evidence="1" key="1">
    <citation type="submission" date="2023-03" db="EMBL/GenBank/DDBJ databases">
        <title>Complete genome of Cladonia borealis.</title>
        <authorList>
            <person name="Park H."/>
        </authorList>
    </citation>
    <scope>NUCLEOTIDE SEQUENCE</scope>
    <source>
        <strain evidence="1">ANT050790</strain>
    </source>
</reference>
<evidence type="ECO:0000313" key="2">
    <source>
        <dbReference type="Proteomes" id="UP001166286"/>
    </source>
</evidence>
<comment type="caution">
    <text evidence="1">The sequence shown here is derived from an EMBL/GenBank/DDBJ whole genome shotgun (WGS) entry which is preliminary data.</text>
</comment>
<evidence type="ECO:0000313" key="1">
    <source>
        <dbReference type="EMBL" id="KAK0516895.1"/>
    </source>
</evidence>
<gene>
    <name evidence="1" type="ORF">JMJ35_000050</name>
</gene>
<sequence>MLTDLQVLEYVKGRYEVGPPIHLGDNPEPEDTVYDTTGGIVGEHKGRGQYPDFEFLRRSSVRTVHFYLLLDVDSGAVPLEEGDREIRSSTGEFLSKRYRLWHDRKSSAFITIQTNSRTYPETQEDSNTAPTFKASIISQHKASALASTAALMARYTRRSIRTSRFHLGDDPEPEDTVYDTTVNPLPLSPSKPIPGHIPRHKRTQIELPRPKPASLASIREEYSKIPSRDSADFVSSSRQIEEEAMHEPSWHYQNSHGVLGPSSSVFSTIALLEQLPANPPDFYLVKSDWNPEFSSEDPLPQSCSSAEAGDLNFVMLNARRLNEFLTENVDGHATYLLV</sequence>
<name>A0AA39R8N3_9LECA</name>
<dbReference type="AlphaFoldDB" id="A0AA39R8N3"/>
<keyword evidence="2" id="KW-1185">Reference proteome</keyword>
<accession>A0AA39R8N3</accession>
<proteinExistence type="predicted"/>
<dbReference type="Proteomes" id="UP001166286">
    <property type="component" value="Unassembled WGS sequence"/>
</dbReference>